<comment type="caution">
    <text evidence="2">The sequence shown here is derived from an EMBL/GenBank/DDBJ whole genome shotgun (WGS) entry which is preliminary data.</text>
</comment>
<feature type="compositionally biased region" description="Basic and acidic residues" evidence="1">
    <location>
        <begin position="35"/>
        <end position="46"/>
    </location>
</feature>
<reference evidence="2" key="1">
    <citation type="journal article" date="2021" name="Mol. Ecol. Resour.">
        <title>Apolygus lucorum genome provides insights into omnivorousness and mesophyll feeding.</title>
        <authorList>
            <person name="Liu Y."/>
            <person name="Liu H."/>
            <person name="Wang H."/>
            <person name="Huang T."/>
            <person name="Liu B."/>
            <person name="Yang B."/>
            <person name="Yin L."/>
            <person name="Li B."/>
            <person name="Zhang Y."/>
            <person name="Zhang S."/>
            <person name="Jiang F."/>
            <person name="Zhang X."/>
            <person name="Ren Y."/>
            <person name="Wang B."/>
            <person name="Wang S."/>
            <person name="Lu Y."/>
            <person name="Wu K."/>
            <person name="Fan W."/>
            <person name="Wang G."/>
        </authorList>
    </citation>
    <scope>NUCLEOTIDE SEQUENCE</scope>
    <source>
        <strain evidence="2">12Hb</strain>
    </source>
</reference>
<protein>
    <submittedName>
        <fullName evidence="2">Uncharacterized protein</fullName>
    </submittedName>
</protein>
<sequence length="87" mass="9345">MWGRSENENRFSGTIVTSAGVKILACSGRKTIVEEDKREKESDLETRTSSGLRPLSGIAGKGVDSCKVPRRCTTASPSWVSASLDEA</sequence>
<organism evidence="2 3">
    <name type="scientific">Apolygus lucorum</name>
    <name type="common">Small green plant bug</name>
    <name type="synonym">Lygocoris lucorum</name>
    <dbReference type="NCBI Taxonomy" id="248454"/>
    <lineage>
        <taxon>Eukaryota</taxon>
        <taxon>Metazoa</taxon>
        <taxon>Ecdysozoa</taxon>
        <taxon>Arthropoda</taxon>
        <taxon>Hexapoda</taxon>
        <taxon>Insecta</taxon>
        <taxon>Pterygota</taxon>
        <taxon>Neoptera</taxon>
        <taxon>Paraneoptera</taxon>
        <taxon>Hemiptera</taxon>
        <taxon>Heteroptera</taxon>
        <taxon>Panheteroptera</taxon>
        <taxon>Cimicomorpha</taxon>
        <taxon>Miridae</taxon>
        <taxon>Mirini</taxon>
        <taxon>Apolygus</taxon>
    </lineage>
</organism>
<feature type="region of interest" description="Disordered" evidence="1">
    <location>
        <begin position="35"/>
        <end position="56"/>
    </location>
</feature>
<evidence type="ECO:0000256" key="1">
    <source>
        <dbReference type="SAM" id="MobiDB-lite"/>
    </source>
</evidence>
<keyword evidence="3" id="KW-1185">Reference proteome</keyword>
<name>A0A8S9XLT2_APOLU</name>
<evidence type="ECO:0000313" key="3">
    <source>
        <dbReference type="Proteomes" id="UP000466442"/>
    </source>
</evidence>
<gene>
    <name evidence="2" type="ORF">GE061_014739</name>
</gene>
<accession>A0A8S9XLT2</accession>
<dbReference type="Proteomes" id="UP000466442">
    <property type="component" value="Unassembled WGS sequence"/>
</dbReference>
<dbReference type="EMBL" id="WIXP02000006">
    <property type="protein sequence ID" value="KAF6208996.1"/>
    <property type="molecule type" value="Genomic_DNA"/>
</dbReference>
<evidence type="ECO:0000313" key="2">
    <source>
        <dbReference type="EMBL" id="KAF6208996.1"/>
    </source>
</evidence>
<proteinExistence type="predicted"/>
<dbReference type="AlphaFoldDB" id="A0A8S9XLT2"/>